<gene>
    <name evidence="1" type="ORF">E0H50_38565</name>
</gene>
<keyword evidence="2" id="KW-1185">Reference proteome</keyword>
<accession>A0A4R0I3I4</accession>
<name>A0A4R0I3I4_9ACTN</name>
<sequence length="108" mass="11407">MAGVETELDRMVRTATEAARIGDALKAVMTTLDGAMSSLTPMDGEIKNTFWQGHNNHLDAVDKLCTKLHRMSDGITTSKVAYEAQDAGSQSAFSGLGASGTTIDTTVL</sequence>
<dbReference type="RefSeq" id="WP_131296105.1">
    <property type="nucleotide sequence ID" value="NZ_SJKA01000024.1"/>
</dbReference>
<reference evidence="1 2" key="1">
    <citation type="submission" date="2019-02" db="EMBL/GenBank/DDBJ databases">
        <title>Kribbella capetownensis sp. nov. and Kribbella speibonae sp. nov., isolated from soil.</title>
        <authorList>
            <person name="Curtis S.M."/>
            <person name="Norton I."/>
            <person name="Everest G.J."/>
            <person name="Meyers P.R."/>
        </authorList>
    </citation>
    <scope>NUCLEOTIDE SEQUENCE [LARGE SCALE GENOMIC DNA]</scope>
    <source>
        <strain evidence="1 2">DSM 27082</strain>
    </source>
</reference>
<comment type="caution">
    <text evidence="1">The sequence shown here is derived from an EMBL/GenBank/DDBJ whole genome shotgun (WGS) entry which is preliminary data.</text>
</comment>
<protein>
    <submittedName>
        <fullName evidence="1">Uncharacterized protein</fullName>
    </submittedName>
</protein>
<evidence type="ECO:0000313" key="2">
    <source>
        <dbReference type="Proteomes" id="UP000292695"/>
    </source>
</evidence>
<dbReference type="Gene3D" id="1.10.287.1060">
    <property type="entry name" value="ESAT-6-like"/>
    <property type="match status" value="1"/>
</dbReference>
<dbReference type="SUPFAM" id="SSF140453">
    <property type="entry name" value="EsxAB dimer-like"/>
    <property type="match status" value="1"/>
</dbReference>
<dbReference type="InterPro" id="IPR036689">
    <property type="entry name" value="ESAT-6-like_sf"/>
</dbReference>
<proteinExistence type="predicted"/>
<dbReference type="OrthoDB" id="3829168at2"/>
<evidence type="ECO:0000313" key="1">
    <source>
        <dbReference type="EMBL" id="TCC18628.1"/>
    </source>
</evidence>
<dbReference type="AlphaFoldDB" id="A0A4R0I3I4"/>
<organism evidence="1 2">
    <name type="scientific">Kribbella sindirgiensis</name>
    <dbReference type="NCBI Taxonomy" id="1124744"/>
    <lineage>
        <taxon>Bacteria</taxon>
        <taxon>Bacillati</taxon>
        <taxon>Actinomycetota</taxon>
        <taxon>Actinomycetes</taxon>
        <taxon>Propionibacteriales</taxon>
        <taxon>Kribbellaceae</taxon>
        <taxon>Kribbella</taxon>
    </lineage>
</organism>
<dbReference type="Proteomes" id="UP000292695">
    <property type="component" value="Unassembled WGS sequence"/>
</dbReference>
<dbReference type="EMBL" id="SJKA01000024">
    <property type="protein sequence ID" value="TCC18628.1"/>
    <property type="molecule type" value="Genomic_DNA"/>
</dbReference>